<protein>
    <recommendedName>
        <fullName evidence="8">Cytosine-specific methyltransferase</fullName>
        <ecNumber evidence="8">2.1.1.37</ecNumber>
    </recommendedName>
</protein>
<dbReference type="Proteomes" id="UP000023776">
    <property type="component" value="Unassembled WGS sequence"/>
</dbReference>
<reference evidence="9 10" key="1">
    <citation type="submission" date="2013-02" db="EMBL/GenBank/DDBJ databases">
        <title>The Genome Sequence of Acinetobacter parvus CIP 108168.</title>
        <authorList>
            <consortium name="The Broad Institute Genome Sequencing Platform"/>
            <consortium name="The Broad Institute Genome Sequencing Center for Infectious Disease"/>
            <person name="Cerqueira G."/>
            <person name="Feldgarden M."/>
            <person name="Courvalin P."/>
            <person name="Perichon B."/>
            <person name="Grillot-Courvalin C."/>
            <person name="Clermont D."/>
            <person name="Rocha E."/>
            <person name="Yoon E.-J."/>
            <person name="Nemec A."/>
            <person name="Walker B."/>
            <person name="Young S.K."/>
            <person name="Zeng Q."/>
            <person name="Gargeya S."/>
            <person name="Fitzgerald M."/>
            <person name="Haas B."/>
            <person name="Abouelleil A."/>
            <person name="Alvarado L."/>
            <person name="Arachchi H.M."/>
            <person name="Berlin A.M."/>
            <person name="Chapman S.B."/>
            <person name="Dewar J."/>
            <person name="Goldberg J."/>
            <person name="Griggs A."/>
            <person name="Gujja S."/>
            <person name="Hansen M."/>
            <person name="Howarth C."/>
            <person name="Imamovic A."/>
            <person name="Larimer J."/>
            <person name="McCowan C."/>
            <person name="Murphy C."/>
            <person name="Neiman D."/>
            <person name="Pearson M."/>
            <person name="Priest M."/>
            <person name="Roberts A."/>
            <person name="Saif S."/>
            <person name="Shea T."/>
            <person name="Sisk P."/>
            <person name="Sykes S."/>
            <person name="Wortman J."/>
            <person name="Nusbaum C."/>
            <person name="Birren B."/>
        </authorList>
    </citation>
    <scope>NUCLEOTIDE SEQUENCE [LARGE SCALE GENOMIC DNA]</scope>
    <source>
        <strain evidence="9 10">CIP 108168</strain>
    </source>
</reference>
<evidence type="ECO:0000256" key="8">
    <source>
        <dbReference type="RuleBase" id="RU000417"/>
    </source>
</evidence>
<dbReference type="Gene3D" id="3.40.50.150">
    <property type="entry name" value="Vaccinia Virus protein VP39"/>
    <property type="match status" value="1"/>
</dbReference>
<keyword evidence="10" id="KW-1185">Reference proteome</keyword>
<dbReference type="InterPro" id="IPR031303">
    <property type="entry name" value="C5_meth_CS"/>
</dbReference>
<dbReference type="InterPro" id="IPR001525">
    <property type="entry name" value="C5_MeTfrase"/>
</dbReference>
<evidence type="ECO:0000256" key="5">
    <source>
        <dbReference type="ARBA" id="ARBA00047422"/>
    </source>
</evidence>
<dbReference type="EMBL" id="APOM01000059">
    <property type="protein sequence ID" value="ENU35143.1"/>
    <property type="molecule type" value="Genomic_DNA"/>
</dbReference>
<sequence>MHFIDLFAGCGGLSLGLLQAGLTGTFAIEKNPDAFKSLKFNLIDGTSSKQYQWNQQDLPIQPYDIHNLILEKSHLLAELGRTKSIDLIAGGPPCQGFSTAGRRDPNDPRSTLVYDYLKVVSLVRPKIILMENVKGITYKIKDQPATANSIKSNLAELGYLPITFIEDSSVWGVPQHRIRFILFGINIEEIIGVNPSLSKKQILEFSKKVTPLFEEKFNLFAKNFKANKNLPIKVSAQEAIADLKTLSKYNRAYKLKNVTDIPSDRFLQISSTHCPQNLNRSYIDLMRKGLSQDFLPTGLRLANHTPIIKAKFKRILKDLNSPYLSEKYKLRRMRTLPKDYVLDTFNTKKQITKVLDASECAPTITTLPDDLLHYDEPRILTVRECARLQSFPDWFEFHGPYTTGGDRRKVSCPKYTQVGNAIPPLMAEGIGLFLLNEFNNICHELKLELLNYQKEIIKNQGSNLDGKVSKALANS</sequence>
<gene>
    <name evidence="9" type="ORF">F988_02759</name>
</gene>
<comment type="similarity">
    <text evidence="6 7">Belongs to the class I-like SAM-binding methyltransferase superfamily. C5-methyltransferase family.</text>
</comment>
<dbReference type="RefSeq" id="WP_004683638.1">
    <property type="nucleotide sequence ID" value="NZ_AIEB01000006.1"/>
</dbReference>
<organism evidence="9 10">
    <name type="scientific">Acinetobacter parvus DSM 16617 = CIP 108168</name>
    <dbReference type="NCBI Taxonomy" id="981333"/>
    <lineage>
        <taxon>Bacteria</taxon>
        <taxon>Pseudomonadati</taxon>
        <taxon>Pseudomonadota</taxon>
        <taxon>Gammaproteobacteria</taxon>
        <taxon>Moraxellales</taxon>
        <taxon>Moraxellaceae</taxon>
        <taxon>Acinetobacter</taxon>
    </lineage>
</organism>
<dbReference type="PATRIC" id="fig|981333.9.peg.2815"/>
<keyword evidence="2 6" id="KW-0808">Transferase</keyword>
<evidence type="ECO:0000256" key="1">
    <source>
        <dbReference type="ARBA" id="ARBA00022603"/>
    </source>
</evidence>
<comment type="caution">
    <text evidence="9">The sequence shown here is derived from an EMBL/GenBank/DDBJ whole genome shotgun (WGS) entry which is preliminary data.</text>
</comment>
<evidence type="ECO:0000256" key="3">
    <source>
        <dbReference type="ARBA" id="ARBA00022691"/>
    </source>
</evidence>
<dbReference type="PROSITE" id="PS51679">
    <property type="entry name" value="SAM_MT_C5"/>
    <property type="match status" value="1"/>
</dbReference>
<dbReference type="PROSITE" id="PS00094">
    <property type="entry name" value="C5_MTASE_1"/>
    <property type="match status" value="1"/>
</dbReference>
<dbReference type="SUPFAM" id="SSF53335">
    <property type="entry name" value="S-adenosyl-L-methionine-dependent methyltransferases"/>
    <property type="match status" value="1"/>
</dbReference>
<evidence type="ECO:0000256" key="2">
    <source>
        <dbReference type="ARBA" id="ARBA00022679"/>
    </source>
</evidence>
<dbReference type="PANTHER" id="PTHR10629">
    <property type="entry name" value="CYTOSINE-SPECIFIC METHYLTRANSFERASE"/>
    <property type="match status" value="1"/>
</dbReference>
<keyword evidence="4" id="KW-0680">Restriction system</keyword>
<comment type="catalytic activity">
    <reaction evidence="5 8">
        <text>a 2'-deoxycytidine in DNA + S-adenosyl-L-methionine = a 5-methyl-2'-deoxycytidine in DNA + S-adenosyl-L-homocysteine + H(+)</text>
        <dbReference type="Rhea" id="RHEA:13681"/>
        <dbReference type="Rhea" id="RHEA-COMP:11369"/>
        <dbReference type="Rhea" id="RHEA-COMP:11370"/>
        <dbReference type="ChEBI" id="CHEBI:15378"/>
        <dbReference type="ChEBI" id="CHEBI:57856"/>
        <dbReference type="ChEBI" id="CHEBI:59789"/>
        <dbReference type="ChEBI" id="CHEBI:85452"/>
        <dbReference type="ChEBI" id="CHEBI:85454"/>
        <dbReference type="EC" id="2.1.1.37"/>
    </reaction>
</comment>
<dbReference type="EC" id="2.1.1.37" evidence="8"/>
<evidence type="ECO:0000256" key="4">
    <source>
        <dbReference type="ARBA" id="ARBA00022747"/>
    </source>
</evidence>
<dbReference type="HOGENOM" id="CLU_006958_2_4_6"/>
<feature type="active site" evidence="6">
    <location>
        <position position="94"/>
    </location>
</feature>
<dbReference type="PROSITE" id="PS00095">
    <property type="entry name" value="C5_MTASE_2"/>
    <property type="match status" value="1"/>
</dbReference>
<evidence type="ECO:0000256" key="7">
    <source>
        <dbReference type="RuleBase" id="RU000416"/>
    </source>
</evidence>
<accession>N8RID7</accession>
<evidence type="ECO:0000313" key="10">
    <source>
        <dbReference type="Proteomes" id="UP000023776"/>
    </source>
</evidence>
<dbReference type="Pfam" id="PF00145">
    <property type="entry name" value="DNA_methylase"/>
    <property type="match status" value="1"/>
</dbReference>
<evidence type="ECO:0000256" key="6">
    <source>
        <dbReference type="PROSITE-ProRule" id="PRU01016"/>
    </source>
</evidence>
<dbReference type="AlphaFoldDB" id="N8RID7"/>
<dbReference type="NCBIfam" id="TIGR00675">
    <property type="entry name" value="dcm"/>
    <property type="match status" value="1"/>
</dbReference>
<name>N8RID7_9GAMM</name>
<dbReference type="Gene3D" id="3.90.120.10">
    <property type="entry name" value="DNA Methylase, subunit A, domain 2"/>
    <property type="match status" value="1"/>
</dbReference>
<dbReference type="GeneID" id="99691084"/>
<dbReference type="InterPro" id="IPR029063">
    <property type="entry name" value="SAM-dependent_MTases_sf"/>
</dbReference>
<dbReference type="PRINTS" id="PR00105">
    <property type="entry name" value="C5METTRFRASE"/>
</dbReference>
<dbReference type="PANTHER" id="PTHR10629:SF52">
    <property type="entry name" value="DNA (CYTOSINE-5)-METHYLTRANSFERASE 1"/>
    <property type="match status" value="1"/>
</dbReference>
<keyword evidence="3 6" id="KW-0949">S-adenosyl-L-methionine</keyword>
<dbReference type="InterPro" id="IPR018117">
    <property type="entry name" value="C5_DNA_meth_AS"/>
</dbReference>
<dbReference type="GO" id="GO:0003886">
    <property type="term" value="F:DNA (cytosine-5-)-methyltransferase activity"/>
    <property type="evidence" value="ECO:0007669"/>
    <property type="project" value="UniProtKB-EC"/>
</dbReference>
<dbReference type="InterPro" id="IPR050390">
    <property type="entry name" value="C5-Methyltransferase"/>
</dbReference>
<evidence type="ECO:0000313" key="9">
    <source>
        <dbReference type="EMBL" id="ENU35143.1"/>
    </source>
</evidence>
<dbReference type="GO" id="GO:0009307">
    <property type="term" value="P:DNA restriction-modification system"/>
    <property type="evidence" value="ECO:0007669"/>
    <property type="project" value="UniProtKB-KW"/>
</dbReference>
<dbReference type="GO" id="GO:0032259">
    <property type="term" value="P:methylation"/>
    <property type="evidence" value="ECO:0007669"/>
    <property type="project" value="UniProtKB-KW"/>
</dbReference>
<keyword evidence="1 6" id="KW-0489">Methyltransferase</keyword>
<proteinExistence type="inferred from homology"/>